<dbReference type="Gene3D" id="3.40.50.720">
    <property type="entry name" value="NAD(P)-binding Rossmann-like Domain"/>
    <property type="match status" value="1"/>
</dbReference>
<evidence type="ECO:0000256" key="2">
    <source>
        <dbReference type="ARBA" id="ARBA00023002"/>
    </source>
</evidence>
<accession>A0A6P0HMB5</accession>
<proteinExistence type="inferred from homology"/>
<reference evidence="3 4" key="1">
    <citation type="journal article" date="2014" name="Int. J. Syst. Evol. Microbiol.">
        <title>Nocardioides zeae sp. nov., isolated from the stem of Zea mays.</title>
        <authorList>
            <person name="Glaeser S.P."/>
            <person name="McInroy J.A."/>
            <person name="Busse H.J."/>
            <person name="Kampfer P."/>
        </authorList>
    </citation>
    <scope>NUCLEOTIDE SEQUENCE [LARGE SCALE GENOMIC DNA]</scope>
    <source>
        <strain evidence="3 4">JCM 30728</strain>
    </source>
</reference>
<dbReference type="PANTHER" id="PTHR42760">
    <property type="entry name" value="SHORT-CHAIN DEHYDROGENASES/REDUCTASES FAMILY MEMBER"/>
    <property type="match status" value="1"/>
</dbReference>
<dbReference type="SUPFAM" id="SSF51735">
    <property type="entry name" value="NAD(P)-binding Rossmann-fold domains"/>
    <property type="match status" value="1"/>
</dbReference>
<comment type="caution">
    <text evidence="3">The sequence shown here is derived from an EMBL/GenBank/DDBJ whole genome shotgun (WGS) entry which is preliminary data.</text>
</comment>
<dbReference type="PRINTS" id="PR00080">
    <property type="entry name" value="SDRFAMILY"/>
</dbReference>
<sequence length="248" mass="25734">MTGAASGLGAATVALLRARGATVVATDRVPRPDDAGSVVADVTDLASVRSAVEETLDRHGRLDAVAHCAGVFRNALQPLHLLDDEIWHETIAVNLTGGYHVAKAALPALMASHGALTLVSSISATFTQPGGSAYAASKAGIVGMADAIAVEYGPRGVRCNSVLPGYMATPMTGPLLDRPHLREQIEREVPLARVADPAEVAEVVAFTLSPAASYVSGHALVVDGAAHLTAMTSRRDNDRMWSRTSPDA</sequence>
<dbReference type="Proteomes" id="UP000468687">
    <property type="component" value="Unassembled WGS sequence"/>
</dbReference>
<comment type="similarity">
    <text evidence="1">Belongs to the short-chain dehydrogenases/reductases (SDR) family.</text>
</comment>
<dbReference type="AlphaFoldDB" id="A0A6P0HMB5"/>
<organism evidence="3 4">
    <name type="scientific">Nocardioides zeae</name>
    <dbReference type="NCBI Taxonomy" id="1457234"/>
    <lineage>
        <taxon>Bacteria</taxon>
        <taxon>Bacillati</taxon>
        <taxon>Actinomycetota</taxon>
        <taxon>Actinomycetes</taxon>
        <taxon>Propionibacteriales</taxon>
        <taxon>Nocardioidaceae</taxon>
        <taxon>Nocardioides</taxon>
    </lineage>
</organism>
<dbReference type="FunFam" id="3.40.50.720:FF:000084">
    <property type="entry name" value="Short-chain dehydrogenase reductase"/>
    <property type="match status" value="1"/>
</dbReference>
<evidence type="ECO:0000313" key="4">
    <source>
        <dbReference type="Proteomes" id="UP000468687"/>
    </source>
</evidence>
<dbReference type="PROSITE" id="PS00061">
    <property type="entry name" value="ADH_SHORT"/>
    <property type="match status" value="1"/>
</dbReference>
<dbReference type="Pfam" id="PF13561">
    <property type="entry name" value="adh_short_C2"/>
    <property type="match status" value="1"/>
</dbReference>
<dbReference type="EMBL" id="JAAGXA010000011">
    <property type="protein sequence ID" value="NEN79736.1"/>
    <property type="molecule type" value="Genomic_DNA"/>
</dbReference>
<evidence type="ECO:0000256" key="1">
    <source>
        <dbReference type="ARBA" id="ARBA00006484"/>
    </source>
</evidence>
<keyword evidence="4" id="KW-1185">Reference proteome</keyword>
<evidence type="ECO:0000313" key="3">
    <source>
        <dbReference type="EMBL" id="NEN79736.1"/>
    </source>
</evidence>
<dbReference type="InterPro" id="IPR036291">
    <property type="entry name" value="NAD(P)-bd_dom_sf"/>
</dbReference>
<dbReference type="PRINTS" id="PR00081">
    <property type="entry name" value="GDHRDH"/>
</dbReference>
<name>A0A6P0HMB5_9ACTN</name>
<dbReference type="InterPro" id="IPR020904">
    <property type="entry name" value="Sc_DH/Rdtase_CS"/>
</dbReference>
<protein>
    <submittedName>
        <fullName evidence="3">SDR family oxidoreductase</fullName>
    </submittedName>
</protein>
<gene>
    <name evidence="3" type="ORF">G3T38_15795</name>
</gene>
<dbReference type="GO" id="GO:0016616">
    <property type="term" value="F:oxidoreductase activity, acting on the CH-OH group of donors, NAD or NADP as acceptor"/>
    <property type="evidence" value="ECO:0007669"/>
    <property type="project" value="TreeGrafter"/>
</dbReference>
<dbReference type="PANTHER" id="PTHR42760:SF133">
    <property type="entry name" value="3-OXOACYL-[ACYL-CARRIER-PROTEIN] REDUCTASE"/>
    <property type="match status" value="1"/>
</dbReference>
<keyword evidence="2" id="KW-0560">Oxidoreductase</keyword>
<dbReference type="InterPro" id="IPR002347">
    <property type="entry name" value="SDR_fam"/>
</dbReference>
<dbReference type="RefSeq" id="WP_163773276.1">
    <property type="nucleotide sequence ID" value="NZ_JAAGXA010000011.1"/>
</dbReference>